<sequence length="60" mass="6408">MVAFIVLIGIIFGGVKLLAIANNISDSEAMDKYSGKLFVVGIIVFIILMCVIGNNDDGFN</sequence>
<keyword evidence="1" id="KW-0812">Transmembrane</keyword>
<feature type="transmembrane region" description="Helical" evidence="1">
    <location>
        <begin position="6"/>
        <end position="25"/>
    </location>
</feature>
<evidence type="ECO:0000313" key="3">
    <source>
        <dbReference type="Proteomes" id="UP001097704"/>
    </source>
</evidence>
<accession>A0A348JCW4</accession>
<dbReference type="EMBL" id="BK010471">
    <property type="protein sequence ID" value="DAB41609.1"/>
    <property type="molecule type" value="Genomic_DNA"/>
</dbReference>
<name>A0A348JCW4_9CAUD</name>
<dbReference type="RefSeq" id="YP_010509448.1">
    <property type="nucleotide sequence ID" value="NC_067194.1"/>
</dbReference>
<evidence type="ECO:0000313" key="2">
    <source>
        <dbReference type="EMBL" id="DAB41609.1"/>
    </source>
</evidence>
<evidence type="ECO:0000256" key="1">
    <source>
        <dbReference type="SAM" id="Phobius"/>
    </source>
</evidence>
<proteinExistence type="predicted"/>
<protein>
    <submittedName>
        <fullName evidence="2">Uncharacterized protein</fullName>
    </submittedName>
</protein>
<gene>
    <name evidence="2" type="primary">KP06_gp42</name>
</gene>
<keyword evidence="3" id="KW-1185">Reference proteome</keyword>
<keyword evidence="1" id="KW-0472">Membrane</keyword>
<dbReference type="Proteomes" id="UP001097704">
    <property type="component" value="Segment"/>
</dbReference>
<keyword evidence="1" id="KW-1133">Transmembrane helix</keyword>
<dbReference type="KEGG" id="vg:75576110"/>
<organism evidence="2 3">
    <name type="scientific">Carjivirus communis</name>
    <dbReference type="NCBI Taxonomy" id="2955582"/>
    <lineage>
        <taxon>Viruses</taxon>
        <taxon>Duplodnaviria</taxon>
        <taxon>Heunggongvirae</taxon>
        <taxon>Uroviricota</taxon>
        <taxon>Caudoviricetes</taxon>
        <taxon>Crassvirales</taxon>
        <taxon>Intestiviridae</taxon>
        <taxon>Crudevirinae</taxon>
        <taxon>Carjivirus</taxon>
    </lineage>
</organism>
<dbReference type="GeneID" id="75576110"/>
<reference evidence="2 3" key="1">
    <citation type="journal article" date="2014" name="Nat. Commun.">
        <title>A highly abundant bacteriophage discovered in the unknown sequences of human faecal metagenomes.</title>
        <authorList>
            <person name="Dutilh B.E."/>
            <person name="Cassman N."/>
            <person name="McNair K."/>
            <person name="Sanchez S.E."/>
            <person name="Silva G.G."/>
            <person name="Boling L."/>
            <person name="Barr J.J."/>
            <person name="Speth D.R."/>
            <person name="Seguritan V."/>
            <person name="Aziz R.K."/>
            <person name="Felts B."/>
            <person name="Dinsdale E.A."/>
            <person name="Mokili J.L."/>
            <person name="Edwards R.A."/>
        </authorList>
    </citation>
    <scope>NUCLEOTIDE SEQUENCE [LARGE SCALE GENOMIC DNA]</scope>
</reference>
<feature type="transmembrane region" description="Helical" evidence="1">
    <location>
        <begin position="37"/>
        <end position="54"/>
    </location>
</feature>